<name>A0A0P7BKV4_9HYPO</name>
<evidence type="ECO:0000313" key="2">
    <source>
        <dbReference type="Proteomes" id="UP000050424"/>
    </source>
</evidence>
<dbReference type="PANTHER" id="PTHR37845">
    <property type="entry name" value="SEQUENCE ORPHAN"/>
    <property type="match status" value="1"/>
</dbReference>
<dbReference type="PANTHER" id="PTHR37845:SF1">
    <property type="entry name" value="SEQUENCE ORPHAN"/>
    <property type="match status" value="1"/>
</dbReference>
<dbReference type="AlphaFoldDB" id="A0A0P7BKV4"/>
<dbReference type="GO" id="GO:0005739">
    <property type="term" value="C:mitochondrion"/>
    <property type="evidence" value="ECO:0007669"/>
    <property type="project" value="TreeGrafter"/>
</dbReference>
<dbReference type="Proteomes" id="UP000050424">
    <property type="component" value="Unassembled WGS sequence"/>
</dbReference>
<reference evidence="1 2" key="1">
    <citation type="submission" date="2015-09" db="EMBL/GenBank/DDBJ databases">
        <title>Draft genome of a European isolate of the apple canker pathogen Neonectria ditissima.</title>
        <authorList>
            <person name="Gomez-Cortecero A."/>
            <person name="Harrison R.J."/>
            <person name="Armitage A.D."/>
        </authorList>
    </citation>
    <scope>NUCLEOTIDE SEQUENCE [LARGE SCALE GENOMIC DNA]</scope>
    <source>
        <strain evidence="1 2">R09/05</strain>
    </source>
</reference>
<keyword evidence="2" id="KW-1185">Reference proteome</keyword>
<sequence>MTEFMTPNAQRRCTWQWFATDFFSAAVASAAVSPWVTAIDKIVYYRAATSASLMSCVRSWLSKPAPSIKTMLIPFLVYFGTYATANMFDSMHARENCMDPATVSATPSKFFATSAVSTGLCVYKDGYFAGMAARSPAPLLSYLLFTTRDVVTVFASFNMPAWVAPKLSQLSLPHFEPFSVFSSEESRMRAAQILMPAASQLVSTPLHLLGLDLSHRRYKLGIRERISMVRQNMSFATPLRMELDVC</sequence>
<proteinExistence type="predicted"/>
<accession>A0A0P7BKV4</accession>
<protein>
    <recommendedName>
        <fullName evidence="3">Sequence orphan</fullName>
    </recommendedName>
</protein>
<dbReference type="EMBL" id="LKCW01000070">
    <property type="protein sequence ID" value="KPM41128.1"/>
    <property type="molecule type" value="Genomic_DNA"/>
</dbReference>
<gene>
    <name evidence="1" type="ORF">AK830_g5435</name>
</gene>
<organism evidence="1 2">
    <name type="scientific">Neonectria ditissima</name>
    <dbReference type="NCBI Taxonomy" id="78410"/>
    <lineage>
        <taxon>Eukaryota</taxon>
        <taxon>Fungi</taxon>
        <taxon>Dikarya</taxon>
        <taxon>Ascomycota</taxon>
        <taxon>Pezizomycotina</taxon>
        <taxon>Sordariomycetes</taxon>
        <taxon>Hypocreomycetidae</taxon>
        <taxon>Hypocreales</taxon>
        <taxon>Nectriaceae</taxon>
        <taxon>Neonectria</taxon>
    </lineage>
</organism>
<evidence type="ECO:0008006" key="3">
    <source>
        <dbReference type="Google" id="ProtNLM"/>
    </source>
</evidence>
<dbReference type="InterPro" id="IPR038781">
    <property type="entry name" value="C365.16-ike"/>
</dbReference>
<evidence type="ECO:0000313" key="1">
    <source>
        <dbReference type="EMBL" id="KPM41128.1"/>
    </source>
</evidence>
<dbReference type="OrthoDB" id="275936at2759"/>
<comment type="caution">
    <text evidence="1">The sequence shown here is derived from an EMBL/GenBank/DDBJ whole genome shotgun (WGS) entry which is preliminary data.</text>
</comment>